<reference evidence="1" key="1">
    <citation type="submission" date="2023-03" db="EMBL/GenBank/DDBJ databases">
        <title>Actinoallomurus iriomotensis NBRC 103681.</title>
        <authorList>
            <person name="Ichikawa N."/>
            <person name="Sato H."/>
            <person name="Tonouchi N."/>
        </authorList>
    </citation>
    <scope>NUCLEOTIDE SEQUENCE</scope>
    <source>
        <strain evidence="1">NBRC 103681</strain>
    </source>
</reference>
<evidence type="ECO:0000313" key="2">
    <source>
        <dbReference type="Proteomes" id="UP001165135"/>
    </source>
</evidence>
<dbReference type="EMBL" id="BSTJ01000023">
    <property type="protein sequence ID" value="GLY81870.1"/>
    <property type="molecule type" value="Genomic_DNA"/>
</dbReference>
<accession>A0A9W6RU82</accession>
<gene>
    <name evidence="1" type="ORF">Airi01_101370</name>
</gene>
<dbReference type="Proteomes" id="UP001165135">
    <property type="component" value="Unassembled WGS sequence"/>
</dbReference>
<proteinExistence type="predicted"/>
<protein>
    <submittedName>
        <fullName evidence="1">Uncharacterized protein</fullName>
    </submittedName>
</protein>
<comment type="caution">
    <text evidence="1">The sequence shown here is derived from an EMBL/GenBank/DDBJ whole genome shotgun (WGS) entry which is preliminary data.</text>
</comment>
<organism evidence="1 2">
    <name type="scientific">Actinoallomurus iriomotensis</name>
    <dbReference type="NCBI Taxonomy" id="478107"/>
    <lineage>
        <taxon>Bacteria</taxon>
        <taxon>Bacillati</taxon>
        <taxon>Actinomycetota</taxon>
        <taxon>Actinomycetes</taxon>
        <taxon>Streptosporangiales</taxon>
        <taxon>Thermomonosporaceae</taxon>
        <taxon>Actinoallomurus</taxon>
    </lineage>
</organism>
<name>A0A9W6RU82_9ACTN</name>
<evidence type="ECO:0000313" key="1">
    <source>
        <dbReference type="EMBL" id="GLY81870.1"/>
    </source>
</evidence>
<dbReference type="RefSeq" id="WP_285636907.1">
    <property type="nucleotide sequence ID" value="NZ_BSTJ01000023.1"/>
</dbReference>
<sequence length="95" mass="10061">MNKLTPRERDLLQVIRDVSPCPAGCPCQSLKRGLADRLRAEHPDIDDVTIARILLTAVGCITAASVLHQLDGPRTAAIASGAAVELAALELDHPS</sequence>
<dbReference type="AlphaFoldDB" id="A0A9W6RU82"/>